<dbReference type="Proteomes" id="UP001185069">
    <property type="component" value="Unassembled WGS sequence"/>
</dbReference>
<evidence type="ECO:0000259" key="1">
    <source>
        <dbReference type="Pfam" id="PF04480"/>
    </source>
</evidence>
<protein>
    <submittedName>
        <fullName evidence="2">Very-short-patch-repair endonuclease</fullName>
    </submittedName>
</protein>
<keyword evidence="2" id="KW-0540">Nuclease</keyword>
<feature type="domain" description="DUF559" evidence="1">
    <location>
        <begin position="203"/>
        <end position="281"/>
    </location>
</feature>
<organism evidence="2 3">
    <name type="scientific">Arthrobacter russicus</name>
    <dbReference type="NCBI Taxonomy" id="172040"/>
    <lineage>
        <taxon>Bacteria</taxon>
        <taxon>Bacillati</taxon>
        <taxon>Actinomycetota</taxon>
        <taxon>Actinomycetes</taxon>
        <taxon>Micrococcales</taxon>
        <taxon>Micrococcaceae</taxon>
        <taxon>Arthrobacter</taxon>
    </lineage>
</organism>
<keyword evidence="2" id="KW-0255">Endonuclease</keyword>
<dbReference type="Pfam" id="PF04480">
    <property type="entry name" value="DUF559"/>
    <property type="match status" value="1"/>
</dbReference>
<accession>A0ABU1JEG0</accession>
<name>A0ABU1JEG0_9MICC</name>
<dbReference type="Gene3D" id="3.40.960.10">
    <property type="entry name" value="VSR Endonuclease"/>
    <property type="match status" value="1"/>
</dbReference>
<reference evidence="2 3" key="1">
    <citation type="submission" date="2023-07" db="EMBL/GenBank/DDBJ databases">
        <title>Sequencing the genomes of 1000 actinobacteria strains.</title>
        <authorList>
            <person name="Klenk H.-P."/>
        </authorList>
    </citation>
    <scope>NUCLEOTIDE SEQUENCE [LARGE SCALE GENOMIC DNA]</scope>
    <source>
        <strain evidence="2 3">DSM 14555</strain>
    </source>
</reference>
<sequence length="295" mass="32758">MLRNLLCGAQNAVMELVRILESRGGVARRRTLLQLGFTAAELRKGVAAGIVRNPAQGVYAIPEADPQYLAAANRHGLLTCVSAASYYRLWRLHDHRELHLQLKPGVHHAGVVAHRTSRFRSAQTAPVAALADVLSDALRCLPEPEALVMVQSAVGRGEIAQEFLHRNLPGKRNAKARKVLALAYGRADSVLEVLARSHFIKAGIGFEQHVQIPGIGEVDFVLEGFLIVELDGATHFEARGVKRDRRRDNASVLRGNPVLRYFYDDVVHHPERMMSQIHGVLDRGRELGISRPRRR</sequence>
<dbReference type="SUPFAM" id="SSF52980">
    <property type="entry name" value="Restriction endonuclease-like"/>
    <property type="match status" value="1"/>
</dbReference>
<gene>
    <name evidence="2" type="ORF">JOE69_002494</name>
</gene>
<dbReference type="EMBL" id="JAVDQF010000001">
    <property type="protein sequence ID" value="MDR6270256.1"/>
    <property type="molecule type" value="Genomic_DNA"/>
</dbReference>
<keyword evidence="3" id="KW-1185">Reference proteome</keyword>
<dbReference type="InterPro" id="IPR007569">
    <property type="entry name" value="DUF559"/>
</dbReference>
<dbReference type="RefSeq" id="WP_309799207.1">
    <property type="nucleotide sequence ID" value="NZ_BAAAHY010000005.1"/>
</dbReference>
<dbReference type="GO" id="GO:0004519">
    <property type="term" value="F:endonuclease activity"/>
    <property type="evidence" value="ECO:0007669"/>
    <property type="project" value="UniProtKB-KW"/>
</dbReference>
<comment type="caution">
    <text evidence="2">The sequence shown here is derived from an EMBL/GenBank/DDBJ whole genome shotgun (WGS) entry which is preliminary data.</text>
</comment>
<keyword evidence="2" id="KW-0378">Hydrolase</keyword>
<dbReference type="InterPro" id="IPR011335">
    <property type="entry name" value="Restrct_endonuc-II-like"/>
</dbReference>
<evidence type="ECO:0000313" key="2">
    <source>
        <dbReference type="EMBL" id="MDR6270256.1"/>
    </source>
</evidence>
<evidence type="ECO:0000313" key="3">
    <source>
        <dbReference type="Proteomes" id="UP001185069"/>
    </source>
</evidence>
<proteinExistence type="predicted"/>